<dbReference type="CDD" id="cd07813">
    <property type="entry name" value="COQ10p_like"/>
    <property type="match status" value="1"/>
</dbReference>
<dbReference type="GO" id="GO:0048039">
    <property type="term" value="F:ubiquinone binding"/>
    <property type="evidence" value="ECO:0007669"/>
    <property type="project" value="InterPro"/>
</dbReference>
<feature type="domain" description="Coenzyme Q-binding protein COQ10 START" evidence="1">
    <location>
        <begin position="38"/>
        <end position="162"/>
    </location>
</feature>
<dbReference type="SUPFAM" id="SSF55961">
    <property type="entry name" value="Bet v1-like"/>
    <property type="match status" value="1"/>
</dbReference>
<dbReference type="Gene3D" id="3.30.530.20">
    <property type="match status" value="1"/>
</dbReference>
<organism evidence="2">
    <name type="scientific">hydrothermal vent metagenome</name>
    <dbReference type="NCBI Taxonomy" id="652676"/>
    <lineage>
        <taxon>unclassified sequences</taxon>
        <taxon>metagenomes</taxon>
        <taxon>ecological metagenomes</taxon>
    </lineage>
</organism>
<dbReference type="InterPro" id="IPR005031">
    <property type="entry name" value="COQ10_START"/>
</dbReference>
<proteinExistence type="predicted"/>
<dbReference type="EMBL" id="CZRL01000077">
    <property type="protein sequence ID" value="CUS52203.1"/>
    <property type="molecule type" value="Genomic_DNA"/>
</dbReference>
<name>A0A160TTF9_9ZZZZ</name>
<dbReference type="GO" id="GO:0045333">
    <property type="term" value="P:cellular respiration"/>
    <property type="evidence" value="ECO:0007669"/>
    <property type="project" value="InterPro"/>
</dbReference>
<dbReference type="PANTHER" id="PTHR12901:SF10">
    <property type="entry name" value="COENZYME Q-BINDING PROTEIN COQ10, MITOCHONDRIAL"/>
    <property type="match status" value="1"/>
</dbReference>
<reference evidence="2" key="1">
    <citation type="submission" date="2015-10" db="EMBL/GenBank/DDBJ databases">
        <authorList>
            <person name="Gilbert D.G."/>
        </authorList>
    </citation>
    <scope>NUCLEOTIDE SEQUENCE</scope>
</reference>
<accession>A0A160TTF9</accession>
<protein>
    <submittedName>
        <fullName evidence="2">Oligoketide cyclase/lipid transport protein, similarity with yeast ubiquinone-binding protein YOL008W</fullName>
    </submittedName>
</protein>
<dbReference type="Pfam" id="PF03364">
    <property type="entry name" value="Polyketide_cyc"/>
    <property type="match status" value="1"/>
</dbReference>
<evidence type="ECO:0000259" key="1">
    <source>
        <dbReference type="Pfam" id="PF03364"/>
    </source>
</evidence>
<sequence>MRQLFHVIAVIERNSIIGVGFQPGLVLNVHKVNRSLILPYSSAEMYDLANNVEDYHEFLPWCSCSAALERDEACAIARIDVSYKGMKSSFTTRNELTPNQQIHMTLVEGPFSALEGKWLFDSLDDVACRVSLAVEFAFSTRLIEKTMAPVFTHICGDLIDAFAGRAEQVHGERRFA</sequence>
<dbReference type="PANTHER" id="PTHR12901">
    <property type="entry name" value="SPERM PROTEIN HOMOLOG"/>
    <property type="match status" value="1"/>
</dbReference>
<evidence type="ECO:0000313" key="2">
    <source>
        <dbReference type="EMBL" id="CUS52203.1"/>
    </source>
</evidence>
<dbReference type="InterPro" id="IPR023393">
    <property type="entry name" value="START-like_dom_sf"/>
</dbReference>
<dbReference type="AlphaFoldDB" id="A0A160TTF9"/>
<dbReference type="InterPro" id="IPR044996">
    <property type="entry name" value="COQ10-like"/>
</dbReference>
<gene>
    <name evidence="2" type="ORF">MGWOODY_XGa1149</name>
</gene>
<keyword evidence="2" id="KW-0830">Ubiquinone</keyword>